<organism evidence="9 10">
    <name type="scientific">Cellulomonas fengjieae</name>
    <dbReference type="NCBI Taxonomy" id="2819978"/>
    <lineage>
        <taxon>Bacteria</taxon>
        <taxon>Bacillati</taxon>
        <taxon>Actinomycetota</taxon>
        <taxon>Actinomycetes</taxon>
        <taxon>Micrococcales</taxon>
        <taxon>Cellulomonadaceae</taxon>
        <taxon>Cellulomonas</taxon>
    </lineage>
</organism>
<feature type="transmembrane region" description="Helical" evidence="7">
    <location>
        <begin position="21"/>
        <end position="39"/>
    </location>
</feature>
<sequence length="632" mass="67281">MPAVPMLRSWYRSAVVPRAGILRLLPSAGPALVLGLALLDVVLGLLPVAFVLATSVVVGQVPAAVDGGTGSAAWGDLVRTFVLAAVLFLARQVLAPLQTALGVRMQRRIDGDLRDRALRIALRSTSIAPMEDQATLDALAEATREIEADFRSPGAAAAGLLALIARYVQLAGFATILGVVVSWPAAAAVVVATMVFRYGQRGGLRRYSQVWKDVVGFRRRSTYLREVAMGPDAAKEMRVFGLAGWFTDEYTDATERMLGPVAARRRQIYLVPYLVYTAIGLGISAAVLVSIARSASAGDITLTALALGIQSVVAAIALGEYYPESDVQTQYGMQAVTALAEFDHRMAEAEARLPGAGTGLPVPAGAPESSLRFEGVSFAYPGSSRLVLDRLDLELPAGLSTAIVGVNGAGKTTLVKLLTRLHEPTAGRLTVDGTDLADLDAASWRRHVSVVFQDFVRYELSAADNIAVGAVHAPRQDAVLRRVAERAAVADVVDALPAGFDTTLSRAYEGGADLSGGQWQRIAIARSLYALEAGARVLVLDEPTSALDVRAEAEFFDRFVELTRGVTSVLISHRFSSVRRADRIVVIDAGRVVEQGTHDELVAADGHYARLFRLQAERFAAGLDADGNEVDS</sequence>
<dbReference type="PANTHER" id="PTHR24221">
    <property type="entry name" value="ATP-BINDING CASSETTE SUB-FAMILY B"/>
    <property type="match status" value="1"/>
</dbReference>
<dbReference type="Gene3D" id="3.40.50.300">
    <property type="entry name" value="P-loop containing nucleotide triphosphate hydrolases"/>
    <property type="match status" value="1"/>
</dbReference>
<dbReference type="InterPro" id="IPR027417">
    <property type="entry name" value="P-loop_NTPase"/>
</dbReference>
<dbReference type="InterPro" id="IPR039421">
    <property type="entry name" value="Type_1_exporter"/>
</dbReference>
<keyword evidence="10" id="KW-1185">Reference proteome</keyword>
<dbReference type="Pfam" id="PF00005">
    <property type="entry name" value="ABC_tran"/>
    <property type="match status" value="1"/>
</dbReference>
<comment type="subcellular location">
    <subcellularLocation>
        <location evidence="1">Cell membrane</location>
        <topology evidence="1">Multi-pass membrane protein</topology>
    </subcellularLocation>
</comment>
<evidence type="ECO:0000256" key="5">
    <source>
        <dbReference type="ARBA" id="ARBA00022989"/>
    </source>
</evidence>
<dbReference type="PROSITE" id="PS50893">
    <property type="entry name" value="ABC_TRANSPORTER_2"/>
    <property type="match status" value="1"/>
</dbReference>
<accession>A0ABS3SK82</accession>
<gene>
    <name evidence="9" type="ORF">J4035_16030</name>
</gene>
<dbReference type="InterPro" id="IPR003439">
    <property type="entry name" value="ABC_transporter-like_ATP-bd"/>
</dbReference>
<keyword evidence="4 9" id="KW-0067">ATP-binding</keyword>
<dbReference type="Proteomes" id="UP000678317">
    <property type="component" value="Unassembled WGS sequence"/>
</dbReference>
<evidence type="ECO:0000256" key="3">
    <source>
        <dbReference type="ARBA" id="ARBA00022741"/>
    </source>
</evidence>
<dbReference type="GO" id="GO:0005524">
    <property type="term" value="F:ATP binding"/>
    <property type="evidence" value="ECO:0007669"/>
    <property type="project" value="UniProtKB-KW"/>
</dbReference>
<dbReference type="EMBL" id="JAGFBM010000009">
    <property type="protein sequence ID" value="MBO3086152.1"/>
    <property type="molecule type" value="Genomic_DNA"/>
</dbReference>
<evidence type="ECO:0000313" key="9">
    <source>
        <dbReference type="EMBL" id="MBO3086152.1"/>
    </source>
</evidence>
<dbReference type="SUPFAM" id="SSF52540">
    <property type="entry name" value="P-loop containing nucleoside triphosphate hydrolases"/>
    <property type="match status" value="1"/>
</dbReference>
<proteinExistence type="predicted"/>
<evidence type="ECO:0000313" key="10">
    <source>
        <dbReference type="Proteomes" id="UP000678317"/>
    </source>
</evidence>
<dbReference type="SMART" id="SM00382">
    <property type="entry name" value="AAA"/>
    <property type="match status" value="1"/>
</dbReference>
<dbReference type="RefSeq" id="WP_208290269.1">
    <property type="nucleotide sequence ID" value="NZ_CP074404.1"/>
</dbReference>
<protein>
    <submittedName>
        <fullName evidence="9">ABC transporter ATP-binding protein</fullName>
    </submittedName>
</protein>
<feature type="domain" description="ABC transporter" evidence="8">
    <location>
        <begin position="371"/>
        <end position="614"/>
    </location>
</feature>
<comment type="caution">
    <text evidence="9">The sequence shown here is derived from an EMBL/GenBank/DDBJ whole genome shotgun (WGS) entry which is preliminary data.</text>
</comment>
<dbReference type="Gene3D" id="1.20.1560.10">
    <property type="entry name" value="ABC transporter type 1, transmembrane domain"/>
    <property type="match status" value="1"/>
</dbReference>
<dbReference type="InterPro" id="IPR003593">
    <property type="entry name" value="AAA+_ATPase"/>
</dbReference>
<dbReference type="SUPFAM" id="SSF90123">
    <property type="entry name" value="ABC transporter transmembrane region"/>
    <property type="match status" value="1"/>
</dbReference>
<keyword evidence="3" id="KW-0547">Nucleotide-binding</keyword>
<evidence type="ECO:0000256" key="1">
    <source>
        <dbReference type="ARBA" id="ARBA00004651"/>
    </source>
</evidence>
<feature type="transmembrane region" description="Helical" evidence="7">
    <location>
        <begin position="45"/>
        <end position="65"/>
    </location>
</feature>
<evidence type="ECO:0000256" key="7">
    <source>
        <dbReference type="SAM" id="Phobius"/>
    </source>
</evidence>
<evidence type="ECO:0000256" key="6">
    <source>
        <dbReference type="ARBA" id="ARBA00023136"/>
    </source>
</evidence>
<name>A0ABS3SK82_9CELL</name>
<keyword evidence="2 7" id="KW-0812">Transmembrane</keyword>
<evidence type="ECO:0000259" key="8">
    <source>
        <dbReference type="PROSITE" id="PS50893"/>
    </source>
</evidence>
<feature type="transmembrane region" description="Helical" evidence="7">
    <location>
        <begin position="77"/>
        <end position="95"/>
    </location>
</feature>
<feature type="transmembrane region" description="Helical" evidence="7">
    <location>
        <begin position="273"/>
        <end position="292"/>
    </location>
</feature>
<dbReference type="PANTHER" id="PTHR24221:SF654">
    <property type="entry name" value="ATP-BINDING CASSETTE SUB-FAMILY B MEMBER 6"/>
    <property type="match status" value="1"/>
</dbReference>
<evidence type="ECO:0000256" key="4">
    <source>
        <dbReference type="ARBA" id="ARBA00022840"/>
    </source>
</evidence>
<reference evidence="9 10" key="1">
    <citation type="submission" date="2021-03" db="EMBL/GenBank/DDBJ databases">
        <title>novel species in genus Cellulomonas.</title>
        <authorList>
            <person name="Zhang G."/>
        </authorList>
    </citation>
    <scope>NUCLEOTIDE SEQUENCE [LARGE SCALE GENOMIC DNA]</scope>
    <source>
        <strain evidence="10">zg-ZUI188</strain>
    </source>
</reference>
<dbReference type="InterPro" id="IPR017871">
    <property type="entry name" value="ABC_transporter-like_CS"/>
</dbReference>
<feature type="transmembrane region" description="Helical" evidence="7">
    <location>
        <begin position="170"/>
        <end position="196"/>
    </location>
</feature>
<keyword evidence="5 7" id="KW-1133">Transmembrane helix</keyword>
<dbReference type="PROSITE" id="PS00211">
    <property type="entry name" value="ABC_TRANSPORTER_1"/>
    <property type="match status" value="1"/>
</dbReference>
<evidence type="ECO:0000256" key="2">
    <source>
        <dbReference type="ARBA" id="ARBA00022692"/>
    </source>
</evidence>
<dbReference type="InterPro" id="IPR036640">
    <property type="entry name" value="ABC1_TM_sf"/>
</dbReference>
<keyword evidence="6 7" id="KW-0472">Membrane</keyword>